<reference evidence="1 2" key="1">
    <citation type="submission" date="2016-01" db="EMBL/GenBank/DDBJ databases">
        <title>The new phylogeny of the genus Mycobacterium.</title>
        <authorList>
            <person name="Tarcisio F."/>
            <person name="Conor M."/>
            <person name="Antonella G."/>
            <person name="Elisabetta G."/>
            <person name="Giulia F.S."/>
            <person name="Sara T."/>
            <person name="Anna F."/>
            <person name="Clotilde B."/>
            <person name="Roberto B."/>
            <person name="Veronica D.S."/>
            <person name="Fabio R."/>
            <person name="Monica P."/>
            <person name="Olivier J."/>
            <person name="Enrico T."/>
            <person name="Nicola S."/>
        </authorList>
    </citation>
    <scope>NUCLEOTIDE SEQUENCE [LARGE SCALE GENOMIC DNA]</scope>
    <source>
        <strain evidence="1 2">DSM 44616</strain>
    </source>
</reference>
<protein>
    <recommendedName>
        <fullName evidence="3">DUF3349 domain-containing protein</fullName>
    </recommendedName>
</protein>
<dbReference type="AlphaFoldDB" id="A0AAJ3NP59"/>
<organism evidence="1 2">
    <name type="scientific">Mycobacterium saskatchewanense</name>
    <dbReference type="NCBI Taxonomy" id="220927"/>
    <lineage>
        <taxon>Bacteria</taxon>
        <taxon>Bacillati</taxon>
        <taxon>Actinomycetota</taxon>
        <taxon>Actinomycetes</taxon>
        <taxon>Mycobacteriales</taxon>
        <taxon>Mycobacteriaceae</taxon>
        <taxon>Mycobacterium</taxon>
        <taxon>Mycobacterium simiae complex</taxon>
    </lineage>
</organism>
<proteinExistence type="predicted"/>
<dbReference type="Proteomes" id="UP000193387">
    <property type="component" value="Unassembled WGS sequence"/>
</dbReference>
<gene>
    <name evidence="1" type="ORF">AWC23_20580</name>
</gene>
<evidence type="ECO:0000313" key="1">
    <source>
        <dbReference type="EMBL" id="ORW69138.1"/>
    </source>
</evidence>
<keyword evidence="2" id="KW-1185">Reference proteome</keyword>
<dbReference type="InterPro" id="IPR044918">
    <property type="entry name" value="DUF3349_helical"/>
</dbReference>
<dbReference type="EMBL" id="LQPR01000049">
    <property type="protein sequence ID" value="ORW69138.1"/>
    <property type="molecule type" value="Genomic_DNA"/>
</dbReference>
<accession>A0AAJ3NP59</accession>
<evidence type="ECO:0000313" key="2">
    <source>
        <dbReference type="Proteomes" id="UP000193387"/>
    </source>
</evidence>
<dbReference type="InterPro" id="IPR021784">
    <property type="entry name" value="DUF3349"/>
</dbReference>
<evidence type="ECO:0008006" key="3">
    <source>
        <dbReference type="Google" id="ProtNLM"/>
    </source>
</evidence>
<dbReference type="RefSeq" id="WP_085257349.1">
    <property type="nucleotide sequence ID" value="NZ_AP022573.1"/>
</dbReference>
<name>A0AAJ3NP59_9MYCO</name>
<dbReference type="Gene3D" id="1.10.150.430">
    <property type="entry name" value="DUF3349, helical bundle"/>
    <property type="match status" value="1"/>
</dbReference>
<sequence length="95" mass="10272">MDLTQWVSSIVAFVRAGYPSGMPMTGHVPAAALSRRRVSTDEIASLTDELAGHRPWPVSATDVGVAITRITDAMPSPEDIARIQRRLDCRKAPTA</sequence>
<dbReference type="Pfam" id="PF11829">
    <property type="entry name" value="DUF3349"/>
    <property type="match status" value="1"/>
</dbReference>
<comment type="caution">
    <text evidence="1">The sequence shown here is derived from an EMBL/GenBank/DDBJ whole genome shotgun (WGS) entry which is preliminary data.</text>
</comment>